<dbReference type="Proteomes" id="UP000831701">
    <property type="component" value="Chromosome 18"/>
</dbReference>
<keyword evidence="2" id="KW-1185">Reference proteome</keyword>
<comment type="caution">
    <text evidence="1">The sequence shown here is derived from an EMBL/GenBank/DDBJ whole genome shotgun (WGS) entry which is preliminary data.</text>
</comment>
<reference evidence="1" key="1">
    <citation type="submission" date="2022-04" db="EMBL/GenBank/DDBJ databases">
        <title>Jade perch genome.</title>
        <authorList>
            <person name="Chao B."/>
        </authorList>
    </citation>
    <scope>NUCLEOTIDE SEQUENCE</scope>
    <source>
        <strain evidence="1">CB-2022</strain>
    </source>
</reference>
<accession>A0ACB8VT03</accession>
<name>A0ACB8VT03_9TELE</name>
<dbReference type="EMBL" id="CM041548">
    <property type="protein sequence ID" value="KAI3358728.1"/>
    <property type="molecule type" value="Genomic_DNA"/>
</dbReference>
<organism evidence="1 2">
    <name type="scientific">Scortum barcoo</name>
    <name type="common">barcoo grunter</name>
    <dbReference type="NCBI Taxonomy" id="214431"/>
    <lineage>
        <taxon>Eukaryota</taxon>
        <taxon>Metazoa</taxon>
        <taxon>Chordata</taxon>
        <taxon>Craniata</taxon>
        <taxon>Vertebrata</taxon>
        <taxon>Euteleostomi</taxon>
        <taxon>Actinopterygii</taxon>
        <taxon>Neopterygii</taxon>
        <taxon>Teleostei</taxon>
        <taxon>Neoteleostei</taxon>
        <taxon>Acanthomorphata</taxon>
        <taxon>Eupercaria</taxon>
        <taxon>Centrarchiformes</taxon>
        <taxon>Terapontoidei</taxon>
        <taxon>Terapontidae</taxon>
        <taxon>Scortum</taxon>
    </lineage>
</organism>
<gene>
    <name evidence="1" type="ORF">L3Q82_015130</name>
</gene>
<protein>
    <submittedName>
        <fullName evidence="1">Uncharacterized protein</fullName>
    </submittedName>
</protein>
<proteinExistence type="predicted"/>
<evidence type="ECO:0000313" key="1">
    <source>
        <dbReference type="EMBL" id="KAI3358728.1"/>
    </source>
</evidence>
<evidence type="ECO:0000313" key="2">
    <source>
        <dbReference type="Proteomes" id="UP000831701"/>
    </source>
</evidence>
<sequence length="165" mass="17278">MKKFIPVCVALLAIFATGESLICHTCGLSVGGKCLYSSSKFCPSSEPNCYWGKLAQCLTCRQCPIGISGICFFGSKVTCDNATQSCYSGDAQFNATASLTLHTRGCLDSDLCGSTLTGNLLGAGYTARFQCCTTDMCNGAASVQLSLTVALCAAVLSSLWGLWDL</sequence>